<accession>A0AAV3ZYY8</accession>
<keyword evidence="3" id="KW-1185">Reference proteome</keyword>
<dbReference type="Proteomes" id="UP000735302">
    <property type="component" value="Unassembled WGS sequence"/>
</dbReference>
<comment type="caution">
    <text evidence="2">The sequence shown here is derived from an EMBL/GenBank/DDBJ whole genome shotgun (WGS) entry which is preliminary data.</text>
</comment>
<organism evidence="2 3">
    <name type="scientific">Plakobranchus ocellatus</name>
    <dbReference type="NCBI Taxonomy" id="259542"/>
    <lineage>
        <taxon>Eukaryota</taxon>
        <taxon>Metazoa</taxon>
        <taxon>Spiralia</taxon>
        <taxon>Lophotrochozoa</taxon>
        <taxon>Mollusca</taxon>
        <taxon>Gastropoda</taxon>
        <taxon>Heterobranchia</taxon>
        <taxon>Euthyneura</taxon>
        <taxon>Panpulmonata</taxon>
        <taxon>Sacoglossa</taxon>
        <taxon>Placobranchoidea</taxon>
        <taxon>Plakobranchidae</taxon>
        <taxon>Plakobranchus</taxon>
    </lineage>
</organism>
<feature type="compositionally biased region" description="Basic and acidic residues" evidence="1">
    <location>
        <begin position="36"/>
        <end position="60"/>
    </location>
</feature>
<sequence length="100" mass="11344">MKASLDDGVFVCLVFNEETGKGKRQTCADGGVFGDGGREGKEKEQRGLRKGEREESERREGKRKRGKIGTANMGEERSERQGWRGRGRGRKESRKERVEK</sequence>
<protein>
    <submittedName>
        <fullName evidence="2">Uncharacterized protein</fullName>
    </submittedName>
</protein>
<evidence type="ECO:0000313" key="2">
    <source>
        <dbReference type="EMBL" id="GFO00410.1"/>
    </source>
</evidence>
<feature type="region of interest" description="Disordered" evidence="1">
    <location>
        <begin position="21"/>
        <end position="100"/>
    </location>
</feature>
<dbReference type="EMBL" id="BLXT01003087">
    <property type="protein sequence ID" value="GFO00410.1"/>
    <property type="molecule type" value="Genomic_DNA"/>
</dbReference>
<gene>
    <name evidence="2" type="ORF">PoB_002691500</name>
</gene>
<dbReference type="AlphaFoldDB" id="A0AAV3ZYY8"/>
<proteinExistence type="predicted"/>
<feature type="compositionally biased region" description="Basic residues" evidence="1">
    <location>
        <begin position="83"/>
        <end position="92"/>
    </location>
</feature>
<name>A0AAV3ZYY8_9GAST</name>
<evidence type="ECO:0000256" key="1">
    <source>
        <dbReference type="SAM" id="MobiDB-lite"/>
    </source>
</evidence>
<reference evidence="2 3" key="1">
    <citation type="journal article" date="2021" name="Elife">
        <title>Chloroplast acquisition without the gene transfer in kleptoplastic sea slugs, Plakobranchus ocellatus.</title>
        <authorList>
            <person name="Maeda T."/>
            <person name="Takahashi S."/>
            <person name="Yoshida T."/>
            <person name="Shimamura S."/>
            <person name="Takaki Y."/>
            <person name="Nagai Y."/>
            <person name="Toyoda A."/>
            <person name="Suzuki Y."/>
            <person name="Arimoto A."/>
            <person name="Ishii H."/>
            <person name="Satoh N."/>
            <person name="Nishiyama T."/>
            <person name="Hasebe M."/>
            <person name="Maruyama T."/>
            <person name="Minagawa J."/>
            <person name="Obokata J."/>
            <person name="Shigenobu S."/>
        </authorList>
    </citation>
    <scope>NUCLEOTIDE SEQUENCE [LARGE SCALE GENOMIC DNA]</scope>
</reference>
<evidence type="ECO:0000313" key="3">
    <source>
        <dbReference type="Proteomes" id="UP000735302"/>
    </source>
</evidence>